<evidence type="ECO:0000256" key="2">
    <source>
        <dbReference type="ARBA" id="ARBA00022692"/>
    </source>
</evidence>
<name>A0A4R8QRJ5_COLTR</name>
<reference evidence="6 7" key="1">
    <citation type="submission" date="2018-12" db="EMBL/GenBank/DDBJ databases">
        <title>Genome sequence and assembly of Colletotrichum trifolii.</title>
        <authorList>
            <person name="Gan P."/>
            <person name="Shirasu K."/>
        </authorList>
    </citation>
    <scope>NUCLEOTIDE SEQUENCE [LARGE SCALE GENOMIC DNA]</scope>
    <source>
        <strain evidence="6 7">543-2</strain>
    </source>
</reference>
<protein>
    <submittedName>
        <fullName evidence="6">UDP-N-acetylglucosamine transporter</fullName>
    </submittedName>
</protein>
<evidence type="ECO:0000313" key="6">
    <source>
        <dbReference type="EMBL" id="TDZ39926.1"/>
    </source>
</evidence>
<feature type="transmembrane region" description="Helical" evidence="5">
    <location>
        <begin position="294"/>
        <end position="310"/>
    </location>
</feature>
<evidence type="ECO:0000313" key="7">
    <source>
        <dbReference type="Proteomes" id="UP000295703"/>
    </source>
</evidence>
<keyword evidence="3 5" id="KW-1133">Transmembrane helix</keyword>
<feature type="transmembrane region" description="Helical" evidence="5">
    <location>
        <begin position="317"/>
        <end position="339"/>
    </location>
</feature>
<evidence type="ECO:0000256" key="3">
    <source>
        <dbReference type="ARBA" id="ARBA00022989"/>
    </source>
</evidence>
<keyword evidence="2 5" id="KW-0812">Transmembrane</keyword>
<feature type="transmembrane region" description="Helical" evidence="5">
    <location>
        <begin position="12"/>
        <end position="32"/>
    </location>
</feature>
<dbReference type="GO" id="GO:0015165">
    <property type="term" value="F:pyrimidine nucleotide-sugar transmembrane transporter activity"/>
    <property type="evidence" value="ECO:0007669"/>
    <property type="project" value="InterPro"/>
</dbReference>
<accession>A0A4R8QRJ5</accession>
<sequence length="926" mass="103287">MTINRGTSRLGGAGAGGLVPCLAALGLVALQVGAATNLFYARERGQFNFSPSSSLTISEVSRCVIATLLFRREVRKRTASGAEYSSLGGNEELDLGREDGRTSVDLINTEKKARRAHIRGIRALWRHVWGDEGSDVRLAMARIALLQMLANNLLFVNYLVADPGTIQLTKTGIAVAAALFATPGFGLKGPKTRWMAFLIQTSGLVLSQFYPQLKTRASTYQLHLYFLLVGQAASAALADIHTERLLKSTDLGTNAVNVVLGAYGAVLNLVVHALVRYTSALEPSFFSGYNSKGLSVVALTTLLGLVGTVASKNIDSWARWFTTDMTTIILLLVSASFFAARYSGFLIPGVVLIFIASLAYMKYSPVKDFGSAFMEERDCQTSAKSKKLKFSLLTLASFIGAGIVVPFATMSEPPHTPEYRLVMRDDTEEFCKTPPANIIRPFTEKQEPYRVKTGAGNLTASPFSNTLAMIRWNAKRTERIPLLMKYQPFFHTVHVSMPEVMEDKPASYHNLTHSQYPHHETIYMQVARTMQLILDTQPEIEGLMYFHFDSWIDPMAWVDENRESIWFPTSHNTRQYDGDGPRYMCMTDWQKFPQWWGWYNKWHEKAITVNGELVRMGRGYDVREPEFCVGWSDIYYVPRRLFADFVFLASVYGCADLFHEVAIPTMLNIIDRSRRSEAQPFQSLIDRIGDCWGGCCDDSATPHDVLFTRCGHRLDYRKQDIVDAHYGRLDEQTAWLGRSQREDPIAGLWRLGQPLSQLWASGGFGSGLLGAGLRNLVRDHDTPDKRLSASDVELVLGPAWMGLMERYSACQFANYSDRLVALSSVELGVSFGGLDGTWQETMVVEDIWLDPGESGGKSDLHHVLRVTGTFCEMSLAQWGLSDSRKEGSATYRTSSFVESVAWDHVPPAFDGSRLLACFFIGSVRES</sequence>
<evidence type="ECO:0000256" key="1">
    <source>
        <dbReference type="ARBA" id="ARBA00004141"/>
    </source>
</evidence>
<dbReference type="STRING" id="5466.A0A4R8QRJ5"/>
<dbReference type="PANTHER" id="PTHR10231">
    <property type="entry name" value="NUCLEOTIDE-SUGAR TRANSMEMBRANE TRANSPORTER"/>
    <property type="match status" value="1"/>
</dbReference>
<dbReference type="Proteomes" id="UP000295703">
    <property type="component" value="Unassembled WGS sequence"/>
</dbReference>
<feature type="transmembrane region" description="Helical" evidence="5">
    <location>
        <begin position="345"/>
        <end position="363"/>
    </location>
</feature>
<organism evidence="6 7">
    <name type="scientific">Colletotrichum trifolii</name>
    <dbReference type="NCBI Taxonomy" id="5466"/>
    <lineage>
        <taxon>Eukaryota</taxon>
        <taxon>Fungi</taxon>
        <taxon>Dikarya</taxon>
        <taxon>Ascomycota</taxon>
        <taxon>Pezizomycotina</taxon>
        <taxon>Sordariomycetes</taxon>
        <taxon>Hypocreomycetidae</taxon>
        <taxon>Glomerellales</taxon>
        <taxon>Glomerellaceae</taxon>
        <taxon>Colletotrichum</taxon>
        <taxon>Colletotrichum orbiculare species complex</taxon>
    </lineage>
</organism>
<proteinExistence type="predicted"/>
<keyword evidence="4 5" id="KW-0472">Membrane</keyword>
<dbReference type="AlphaFoldDB" id="A0A4R8QRJ5"/>
<dbReference type="GO" id="GO:0000139">
    <property type="term" value="C:Golgi membrane"/>
    <property type="evidence" value="ECO:0007669"/>
    <property type="project" value="InterPro"/>
</dbReference>
<comment type="subcellular location">
    <subcellularLocation>
        <location evidence="1">Membrane</location>
        <topology evidence="1">Multi-pass membrane protein</topology>
    </subcellularLocation>
</comment>
<dbReference type="Pfam" id="PF04142">
    <property type="entry name" value="Nuc_sug_transp"/>
    <property type="match status" value="1"/>
</dbReference>
<comment type="caution">
    <text evidence="6">The sequence shown here is derived from an EMBL/GenBank/DDBJ whole genome shotgun (WGS) entry which is preliminary data.</text>
</comment>
<feature type="transmembrane region" description="Helical" evidence="5">
    <location>
        <begin position="390"/>
        <end position="410"/>
    </location>
</feature>
<dbReference type="InterPro" id="IPR007271">
    <property type="entry name" value="Nuc_sug_transpt"/>
</dbReference>
<feature type="transmembrane region" description="Helical" evidence="5">
    <location>
        <begin position="254"/>
        <end position="274"/>
    </location>
</feature>
<keyword evidence="7" id="KW-1185">Reference proteome</keyword>
<dbReference type="EMBL" id="RYZW01000168">
    <property type="protein sequence ID" value="TDZ39926.1"/>
    <property type="molecule type" value="Genomic_DNA"/>
</dbReference>
<feature type="transmembrane region" description="Helical" evidence="5">
    <location>
        <begin position="143"/>
        <end position="161"/>
    </location>
</feature>
<gene>
    <name evidence="6" type="primary">Slc35a3</name>
    <name evidence="6" type="ORF">CTRI78_v010440</name>
</gene>
<evidence type="ECO:0000256" key="4">
    <source>
        <dbReference type="ARBA" id="ARBA00023136"/>
    </source>
</evidence>
<evidence type="ECO:0000256" key="5">
    <source>
        <dbReference type="SAM" id="Phobius"/>
    </source>
</evidence>